<dbReference type="PANTHER" id="PTHR31286">
    <property type="entry name" value="GLYCINE-RICH CELL WALL STRUCTURAL PROTEIN 1.8-LIKE"/>
    <property type="match status" value="1"/>
</dbReference>
<sequence>MNPDDPRNPKKARRHDEEPPDIGRSLPPTTDPSLPGNPSSPTSPHHPMSYKDSLLGESRDKPSQGDSFVEDDDIEILDGEVTRSIVDGMISIQFSERIQALAAKSMDRTIILKLLGRRIGYETLKMKIHDLWKPASEIKLMDIENGYFLATFRSHNDFLTVLADGPWTIFGHYLTVEPWSPDFSPSQPFPSKVVAWIRLPGLPATLYKRSLIEEIASPPPVPSPPHAATSAAFGPWMLVEKRQRRPARKSHNTDTQQQVEVPGGSRFNPLSTEKEEAVVTGGVPAASQADISRPRNPRVVNKGKQVVAAKQLRAVSVRKPLSTSLSDFPIMHRSSLKATNSKGSRASNPVTILNKSRHSAIVLSENSDPNLPLAAVSRSHPASSSNIHTSGDPPDVEMALLPRMDGGDASHEPIPPVGKYRVIDTCPTTIARSSCTPLWRALSNGWDEFLSNIAWSVGNGNSIRLYSDIWVPTLGPLYQHTLANPNSLEALSISDFASRDGTWSMPMLHRHFNADAIAHIIGIRCPDPLDVADRAMWRWTTQDTFALKSAYMHLASSHWPPRQTIWKLIWQMAIPQRLCLFLWLAYQQNIMTNATRYGRNLAPSPTCPLCGNLPESVLHTLRDCADVRHLWSQILPDAVQRPFFGSNLHNWLSCNLSAAFIHPSVVRDAAPLIASQLFWKAPEQGWVCLNVDGVVSLQSGLGAIGGLARDSVGDWLVGFSKPESGFRRLLVQSDCRQALDLICSNTASSSMLSLVRDITRLRRMDWEIIIIWVPRVTNRAADMMAKLVDTSDFSLRVFTDAPPEVVSFIELDKSRL</sequence>
<protein>
    <recommendedName>
        <fullName evidence="7">DUF4283 domain-containing protein</fullName>
    </recommendedName>
</protein>
<feature type="domain" description="DUF4283" evidence="4">
    <location>
        <begin position="105"/>
        <end position="187"/>
    </location>
</feature>
<organism evidence="5 6">
    <name type="scientific">Hibiscus sabdariffa</name>
    <name type="common">roselle</name>
    <dbReference type="NCBI Taxonomy" id="183260"/>
    <lineage>
        <taxon>Eukaryota</taxon>
        <taxon>Viridiplantae</taxon>
        <taxon>Streptophyta</taxon>
        <taxon>Embryophyta</taxon>
        <taxon>Tracheophyta</taxon>
        <taxon>Spermatophyta</taxon>
        <taxon>Magnoliopsida</taxon>
        <taxon>eudicotyledons</taxon>
        <taxon>Gunneridae</taxon>
        <taxon>Pentapetalae</taxon>
        <taxon>rosids</taxon>
        <taxon>malvids</taxon>
        <taxon>Malvales</taxon>
        <taxon>Malvaceae</taxon>
        <taxon>Malvoideae</taxon>
        <taxon>Hibiscus</taxon>
    </lineage>
</organism>
<name>A0ABR2QZY4_9ROSI</name>
<proteinExistence type="predicted"/>
<feature type="region of interest" description="Disordered" evidence="1">
    <location>
        <begin position="243"/>
        <end position="269"/>
    </location>
</feature>
<dbReference type="InterPro" id="IPR040256">
    <property type="entry name" value="At4g02000-like"/>
</dbReference>
<dbReference type="InterPro" id="IPR002156">
    <property type="entry name" value="RNaseH_domain"/>
</dbReference>
<dbReference type="PANTHER" id="PTHR31286:SF173">
    <property type="entry name" value="DUF4283 DOMAIN-CONTAINING PROTEIN"/>
    <property type="match status" value="1"/>
</dbReference>
<dbReference type="InterPro" id="IPR026960">
    <property type="entry name" value="RVT-Znf"/>
</dbReference>
<dbReference type="CDD" id="cd06222">
    <property type="entry name" value="RNase_H_like"/>
    <property type="match status" value="1"/>
</dbReference>
<dbReference type="Proteomes" id="UP001396334">
    <property type="component" value="Unassembled WGS sequence"/>
</dbReference>
<dbReference type="EMBL" id="JBBPBN010000029">
    <property type="protein sequence ID" value="KAK9006287.1"/>
    <property type="molecule type" value="Genomic_DNA"/>
</dbReference>
<reference evidence="5 6" key="1">
    <citation type="journal article" date="2024" name="G3 (Bethesda)">
        <title>Genome assembly of Hibiscus sabdariffa L. provides insights into metabolisms of medicinal natural products.</title>
        <authorList>
            <person name="Kim T."/>
        </authorList>
    </citation>
    <scope>NUCLEOTIDE SEQUENCE [LARGE SCALE GENOMIC DNA]</scope>
    <source>
        <strain evidence="5">TK-2024</strain>
        <tissue evidence="5">Old leaves</tissue>
    </source>
</reference>
<dbReference type="InterPro" id="IPR025558">
    <property type="entry name" value="DUF4283"/>
</dbReference>
<evidence type="ECO:0000256" key="1">
    <source>
        <dbReference type="SAM" id="MobiDB-lite"/>
    </source>
</evidence>
<gene>
    <name evidence="5" type="ORF">V6N11_035330</name>
</gene>
<accession>A0ABR2QZY4</accession>
<evidence type="ECO:0000259" key="3">
    <source>
        <dbReference type="Pfam" id="PF13966"/>
    </source>
</evidence>
<dbReference type="Pfam" id="PF14111">
    <property type="entry name" value="DUF4283"/>
    <property type="match status" value="1"/>
</dbReference>
<dbReference type="InterPro" id="IPR044730">
    <property type="entry name" value="RNase_H-like_dom_plant"/>
</dbReference>
<evidence type="ECO:0000259" key="4">
    <source>
        <dbReference type="Pfam" id="PF14111"/>
    </source>
</evidence>
<dbReference type="InterPro" id="IPR012337">
    <property type="entry name" value="RNaseH-like_sf"/>
</dbReference>
<evidence type="ECO:0008006" key="7">
    <source>
        <dbReference type="Google" id="ProtNLM"/>
    </source>
</evidence>
<evidence type="ECO:0000313" key="5">
    <source>
        <dbReference type="EMBL" id="KAK9006287.1"/>
    </source>
</evidence>
<feature type="compositionally biased region" description="Polar residues" evidence="1">
    <location>
        <begin position="380"/>
        <end position="389"/>
    </location>
</feature>
<evidence type="ECO:0000259" key="2">
    <source>
        <dbReference type="Pfam" id="PF13456"/>
    </source>
</evidence>
<evidence type="ECO:0000313" key="6">
    <source>
        <dbReference type="Proteomes" id="UP001396334"/>
    </source>
</evidence>
<dbReference type="SUPFAM" id="SSF53098">
    <property type="entry name" value="Ribonuclease H-like"/>
    <property type="match status" value="1"/>
</dbReference>
<dbReference type="Pfam" id="PF13966">
    <property type="entry name" value="zf-RVT"/>
    <property type="match status" value="1"/>
</dbReference>
<dbReference type="Pfam" id="PF13456">
    <property type="entry name" value="RVT_3"/>
    <property type="match status" value="1"/>
</dbReference>
<feature type="region of interest" description="Disordered" evidence="1">
    <location>
        <begin position="1"/>
        <end position="72"/>
    </location>
</feature>
<comment type="caution">
    <text evidence="5">The sequence shown here is derived from an EMBL/GenBank/DDBJ whole genome shotgun (WGS) entry which is preliminary data.</text>
</comment>
<feature type="domain" description="RNase H type-1" evidence="2">
    <location>
        <begin position="723"/>
        <end position="787"/>
    </location>
</feature>
<feature type="domain" description="Reverse transcriptase zinc-binding" evidence="3">
    <location>
        <begin position="545"/>
        <end position="631"/>
    </location>
</feature>
<feature type="region of interest" description="Disordered" evidence="1">
    <location>
        <begin position="375"/>
        <end position="394"/>
    </location>
</feature>
<keyword evidence="6" id="KW-1185">Reference proteome</keyword>